<dbReference type="RefSeq" id="WP_069731410.1">
    <property type="nucleotide sequence ID" value="NZ_CP019914.1"/>
</dbReference>
<gene>
    <name evidence="7" type="ORF">BHAMNSH16_00315</name>
</gene>
<dbReference type="InterPro" id="IPR050377">
    <property type="entry name" value="Radical_SAM_PqqE_MftC-like"/>
</dbReference>
<dbReference type="PANTHER" id="PTHR11228:SF7">
    <property type="entry name" value="PQQA PEPTIDE CYCLASE"/>
    <property type="match status" value="1"/>
</dbReference>
<dbReference type="GO" id="GO:0051536">
    <property type="term" value="F:iron-sulfur cluster binding"/>
    <property type="evidence" value="ECO:0007669"/>
    <property type="project" value="UniProtKB-KW"/>
</dbReference>
<dbReference type="InterPro" id="IPR007197">
    <property type="entry name" value="rSAM"/>
</dbReference>
<evidence type="ECO:0000256" key="3">
    <source>
        <dbReference type="ARBA" id="ARBA00022723"/>
    </source>
</evidence>
<dbReference type="SFLD" id="SFLDS00029">
    <property type="entry name" value="Radical_SAM"/>
    <property type="match status" value="1"/>
</dbReference>
<dbReference type="SUPFAM" id="SSF102114">
    <property type="entry name" value="Radical SAM enzymes"/>
    <property type="match status" value="1"/>
</dbReference>
<dbReference type="GO" id="GO:0003824">
    <property type="term" value="F:catalytic activity"/>
    <property type="evidence" value="ECO:0007669"/>
    <property type="project" value="InterPro"/>
</dbReference>
<dbReference type="Pfam" id="PF04055">
    <property type="entry name" value="Radical_SAM"/>
    <property type="match status" value="1"/>
</dbReference>
<proteinExistence type="predicted"/>
<dbReference type="Proteomes" id="UP000264880">
    <property type="component" value="Chromosome"/>
</dbReference>
<comment type="cofactor">
    <cofactor evidence="1">
        <name>[4Fe-4S] cluster</name>
        <dbReference type="ChEBI" id="CHEBI:49883"/>
    </cofactor>
</comment>
<dbReference type="EMBL" id="CP019914">
    <property type="protein sequence ID" value="ASJ20178.1"/>
    <property type="molecule type" value="Genomic_DNA"/>
</dbReference>
<keyword evidence="5" id="KW-0411">Iron-sulfur</keyword>
<keyword evidence="2" id="KW-0949">S-adenosyl-L-methionine</keyword>
<dbReference type="Gene3D" id="3.20.20.70">
    <property type="entry name" value="Aldolase class I"/>
    <property type="match status" value="1"/>
</dbReference>
<dbReference type="GO" id="GO:0046872">
    <property type="term" value="F:metal ion binding"/>
    <property type="evidence" value="ECO:0007669"/>
    <property type="project" value="UniProtKB-KW"/>
</dbReference>
<dbReference type="PANTHER" id="PTHR11228">
    <property type="entry name" value="RADICAL SAM DOMAIN PROTEIN"/>
    <property type="match status" value="1"/>
</dbReference>
<keyword evidence="3" id="KW-0479">Metal-binding</keyword>
<dbReference type="KEGG" id="bhp:BHAMNSH16_00315"/>
<evidence type="ECO:0000259" key="6">
    <source>
        <dbReference type="Pfam" id="PF04055"/>
    </source>
</evidence>
<evidence type="ECO:0000313" key="8">
    <source>
        <dbReference type="Proteomes" id="UP000264880"/>
    </source>
</evidence>
<accession>A0AAC9TQZ1</accession>
<evidence type="ECO:0000256" key="4">
    <source>
        <dbReference type="ARBA" id="ARBA00023004"/>
    </source>
</evidence>
<evidence type="ECO:0000256" key="1">
    <source>
        <dbReference type="ARBA" id="ARBA00001966"/>
    </source>
</evidence>
<feature type="domain" description="Radical SAM core" evidence="6">
    <location>
        <begin position="44"/>
        <end position="145"/>
    </location>
</feature>
<sequence length="156" mass="18197">MLKRTTINNIVWFIPIKNLRDKARNFLNQKYNINLELDNLILRITEHCNLSCYGCNAFSQLSESKFLDFDIVKKDLKRINKIIKKKVNVITIGGGEPLLNPRCKDYILLANKYAKNVTIGTNGILLLKQNDDFWKVLRDTNTRLEVTRYPIKLGRN</sequence>
<dbReference type="InterPro" id="IPR013785">
    <property type="entry name" value="Aldolase_TIM"/>
</dbReference>
<name>A0AAC9TQZ1_9SPIR</name>
<keyword evidence="4" id="KW-0408">Iron</keyword>
<reference evidence="7 8" key="1">
    <citation type="submission" date="2017-02" db="EMBL/GenBank/DDBJ databases">
        <title>Complete genome sequence of Brachyspira hampsonii genomovar I strain NSH-16 (ATCC BAA-2463).</title>
        <authorList>
            <person name="Mirajkar N.S."/>
            <person name="Gebhart C.J."/>
        </authorList>
    </citation>
    <scope>NUCLEOTIDE SEQUENCE [LARGE SCALE GENOMIC DNA]</scope>
    <source>
        <strain evidence="7 8">NSH-16</strain>
    </source>
</reference>
<organism evidence="7 8">
    <name type="scientific">Brachyspira hampsonii</name>
    <dbReference type="NCBI Taxonomy" id="1287055"/>
    <lineage>
        <taxon>Bacteria</taxon>
        <taxon>Pseudomonadati</taxon>
        <taxon>Spirochaetota</taxon>
        <taxon>Spirochaetia</taxon>
        <taxon>Brachyspirales</taxon>
        <taxon>Brachyspiraceae</taxon>
        <taxon>Brachyspira</taxon>
    </lineage>
</organism>
<evidence type="ECO:0000313" key="7">
    <source>
        <dbReference type="EMBL" id="ASJ20178.1"/>
    </source>
</evidence>
<evidence type="ECO:0000256" key="2">
    <source>
        <dbReference type="ARBA" id="ARBA00022691"/>
    </source>
</evidence>
<keyword evidence="8" id="KW-1185">Reference proteome</keyword>
<evidence type="ECO:0000256" key="5">
    <source>
        <dbReference type="ARBA" id="ARBA00023014"/>
    </source>
</evidence>
<dbReference type="AlphaFoldDB" id="A0AAC9TQZ1"/>
<protein>
    <recommendedName>
        <fullName evidence="6">Radical SAM core domain-containing protein</fullName>
    </recommendedName>
</protein>
<dbReference type="InterPro" id="IPR058240">
    <property type="entry name" value="rSAM_sf"/>
</dbReference>